<evidence type="ECO:0000313" key="2">
    <source>
        <dbReference type="EMBL" id="TMP33712.1"/>
    </source>
</evidence>
<gene>
    <name evidence="2" type="ORF">CWB97_23180</name>
</gene>
<dbReference type="Proteomes" id="UP000305730">
    <property type="component" value="Unassembled WGS sequence"/>
</dbReference>
<name>A0ABY2W369_9GAMM</name>
<accession>A0ABY2W369</accession>
<protein>
    <submittedName>
        <fullName evidence="2">Uncharacterized protein</fullName>
    </submittedName>
</protein>
<feature type="region of interest" description="Disordered" evidence="1">
    <location>
        <begin position="1"/>
        <end position="26"/>
    </location>
</feature>
<sequence length="61" mass="6785">MPGTPQKNKRSASISVSPAKKTEEKEIIQNDSKAILSKQTKRKKKYAFAPINNLNGKNTKV</sequence>
<evidence type="ECO:0000256" key="1">
    <source>
        <dbReference type="SAM" id="MobiDB-lite"/>
    </source>
</evidence>
<proteinExistence type="predicted"/>
<keyword evidence="3" id="KW-1185">Reference proteome</keyword>
<organism evidence="2 3">
    <name type="scientific">Pseudoalteromonas citrea</name>
    <dbReference type="NCBI Taxonomy" id="43655"/>
    <lineage>
        <taxon>Bacteria</taxon>
        <taxon>Pseudomonadati</taxon>
        <taxon>Pseudomonadota</taxon>
        <taxon>Gammaproteobacteria</taxon>
        <taxon>Alteromonadales</taxon>
        <taxon>Pseudoalteromonadaceae</taxon>
        <taxon>Pseudoalteromonas</taxon>
    </lineage>
</organism>
<feature type="non-terminal residue" evidence="2">
    <location>
        <position position="61"/>
    </location>
</feature>
<dbReference type="EMBL" id="PNCK01000287">
    <property type="protein sequence ID" value="TMP33712.1"/>
    <property type="molecule type" value="Genomic_DNA"/>
</dbReference>
<evidence type="ECO:0000313" key="3">
    <source>
        <dbReference type="Proteomes" id="UP000305730"/>
    </source>
</evidence>
<reference evidence="3" key="1">
    <citation type="submission" date="2019-06" db="EMBL/GenBank/DDBJ databases">
        <title>Co-occurence of chitin degradation, pigmentation and bioactivity in marine Pseudoalteromonas.</title>
        <authorList>
            <person name="Sonnenschein E.C."/>
            <person name="Bech P.K."/>
        </authorList>
    </citation>
    <scope>NUCLEOTIDE SEQUENCE [LARGE SCALE GENOMIC DNA]</scope>
    <source>
        <strain evidence="3">S2233</strain>
    </source>
</reference>
<comment type="caution">
    <text evidence="2">The sequence shown here is derived from an EMBL/GenBank/DDBJ whole genome shotgun (WGS) entry which is preliminary data.</text>
</comment>